<feature type="compositionally biased region" description="Basic residues" evidence="1">
    <location>
        <begin position="50"/>
        <end position="59"/>
    </location>
</feature>
<dbReference type="InParanoid" id="S8EBA0"/>
<gene>
    <name evidence="2" type="ORF">FOMPIDRAFT_1059592</name>
</gene>
<dbReference type="HOGENOM" id="CLU_2960766_0_0_1"/>
<dbReference type="EMBL" id="KE504139">
    <property type="protein sequence ID" value="EPT01898.1"/>
    <property type="molecule type" value="Genomic_DNA"/>
</dbReference>
<evidence type="ECO:0000313" key="2">
    <source>
        <dbReference type="EMBL" id="EPT01898.1"/>
    </source>
</evidence>
<protein>
    <submittedName>
        <fullName evidence="2">Uncharacterized protein</fullName>
    </submittedName>
</protein>
<dbReference type="AlphaFoldDB" id="S8EBA0"/>
<organism evidence="2 3">
    <name type="scientific">Fomitopsis schrenkii</name>
    <name type="common">Brown rot fungus</name>
    <dbReference type="NCBI Taxonomy" id="2126942"/>
    <lineage>
        <taxon>Eukaryota</taxon>
        <taxon>Fungi</taxon>
        <taxon>Dikarya</taxon>
        <taxon>Basidiomycota</taxon>
        <taxon>Agaricomycotina</taxon>
        <taxon>Agaricomycetes</taxon>
        <taxon>Polyporales</taxon>
        <taxon>Fomitopsis</taxon>
    </lineage>
</organism>
<evidence type="ECO:0000256" key="1">
    <source>
        <dbReference type="SAM" id="MobiDB-lite"/>
    </source>
</evidence>
<evidence type="ECO:0000313" key="3">
    <source>
        <dbReference type="Proteomes" id="UP000015241"/>
    </source>
</evidence>
<accession>S8EBA0</accession>
<proteinExistence type="predicted"/>
<name>S8EBA0_FOMSC</name>
<dbReference type="Proteomes" id="UP000015241">
    <property type="component" value="Unassembled WGS sequence"/>
</dbReference>
<keyword evidence="3" id="KW-1185">Reference proteome</keyword>
<sequence>MESAGEAQCPVFGAPYRPRLSTSKPRAAPRRALSRSPLVPMRPLQEARFVQRRPAAHGG</sequence>
<feature type="region of interest" description="Disordered" evidence="1">
    <location>
        <begin position="1"/>
        <end position="59"/>
    </location>
</feature>
<reference evidence="2 3" key="1">
    <citation type="journal article" date="2012" name="Science">
        <title>The Paleozoic origin of enzymatic lignin decomposition reconstructed from 31 fungal genomes.</title>
        <authorList>
            <person name="Floudas D."/>
            <person name="Binder M."/>
            <person name="Riley R."/>
            <person name="Barry K."/>
            <person name="Blanchette R.A."/>
            <person name="Henrissat B."/>
            <person name="Martinez A.T."/>
            <person name="Otillar R."/>
            <person name="Spatafora J.W."/>
            <person name="Yadav J.S."/>
            <person name="Aerts A."/>
            <person name="Benoit I."/>
            <person name="Boyd A."/>
            <person name="Carlson A."/>
            <person name="Copeland A."/>
            <person name="Coutinho P.M."/>
            <person name="de Vries R.P."/>
            <person name="Ferreira P."/>
            <person name="Findley K."/>
            <person name="Foster B."/>
            <person name="Gaskell J."/>
            <person name="Glotzer D."/>
            <person name="Gorecki P."/>
            <person name="Heitman J."/>
            <person name="Hesse C."/>
            <person name="Hori C."/>
            <person name="Igarashi K."/>
            <person name="Jurgens J.A."/>
            <person name="Kallen N."/>
            <person name="Kersten P."/>
            <person name="Kohler A."/>
            <person name="Kuees U."/>
            <person name="Kumar T.K.A."/>
            <person name="Kuo A."/>
            <person name="LaButti K."/>
            <person name="Larrondo L.F."/>
            <person name="Lindquist E."/>
            <person name="Ling A."/>
            <person name="Lombard V."/>
            <person name="Lucas S."/>
            <person name="Lundell T."/>
            <person name="Martin R."/>
            <person name="McLaughlin D.J."/>
            <person name="Morgenstern I."/>
            <person name="Morin E."/>
            <person name="Murat C."/>
            <person name="Nagy L.G."/>
            <person name="Nolan M."/>
            <person name="Ohm R.A."/>
            <person name="Patyshakuliyeva A."/>
            <person name="Rokas A."/>
            <person name="Ruiz-Duenas F.J."/>
            <person name="Sabat G."/>
            <person name="Salamov A."/>
            <person name="Samejima M."/>
            <person name="Schmutz J."/>
            <person name="Slot J.C."/>
            <person name="St John F."/>
            <person name="Stenlid J."/>
            <person name="Sun H."/>
            <person name="Sun S."/>
            <person name="Syed K."/>
            <person name="Tsang A."/>
            <person name="Wiebenga A."/>
            <person name="Young D."/>
            <person name="Pisabarro A."/>
            <person name="Eastwood D.C."/>
            <person name="Martin F."/>
            <person name="Cullen D."/>
            <person name="Grigoriev I.V."/>
            <person name="Hibbett D.S."/>
        </authorList>
    </citation>
    <scope>NUCLEOTIDE SEQUENCE</scope>
    <source>
        <strain evidence="3">FP-58527</strain>
    </source>
</reference>